<dbReference type="GO" id="GO:0005201">
    <property type="term" value="F:extracellular matrix structural constituent"/>
    <property type="evidence" value="ECO:0007669"/>
    <property type="project" value="TreeGrafter"/>
</dbReference>
<keyword evidence="5 8" id="KW-1015">Disulfide bond</keyword>
<keyword evidence="4" id="KW-0964">Secreted</keyword>
<proteinExistence type="predicted"/>
<evidence type="ECO:0000256" key="4">
    <source>
        <dbReference type="ARBA" id="ARBA00022869"/>
    </source>
</evidence>
<evidence type="ECO:0000256" key="8">
    <source>
        <dbReference type="PROSITE-ProRule" id="PRU00460"/>
    </source>
</evidence>
<dbReference type="SUPFAM" id="SSF57196">
    <property type="entry name" value="EGF/Laminin"/>
    <property type="match status" value="2"/>
</dbReference>
<evidence type="ECO:0000313" key="14">
    <source>
        <dbReference type="Proteomes" id="UP000018467"/>
    </source>
</evidence>
<keyword evidence="4" id="KW-0272">Extracellular matrix</keyword>
<evidence type="ECO:0000256" key="10">
    <source>
        <dbReference type="SAM" id="SignalP"/>
    </source>
</evidence>
<protein>
    <submittedName>
        <fullName evidence="13">Laminin subunit gamma 2</fullName>
    </submittedName>
</protein>
<comment type="subcellular location">
    <subcellularLocation>
        <location evidence="1">Secreted</location>
        <location evidence="1">Extracellular space</location>
        <location evidence="1">Extracellular matrix</location>
        <location evidence="1">Basement membrane</location>
    </subcellularLocation>
</comment>
<keyword evidence="3" id="KW-0677">Repeat</keyword>
<keyword evidence="2 10" id="KW-0732">Signal</keyword>
<dbReference type="CDD" id="cd00055">
    <property type="entry name" value="EGF_Lam"/>
    <property type="match status" value="4"/>
</dbReference>
<dbReference type="eggNOG" id="KOG1836">
    <property type="taxonomic scope" value="Eukaryota"/>
</dbReference>
<dbReference type="Proteomes" id="UP000018467">
    <property type="component" value="Unassembled WGS sequence"/>
</dbReference>
<dbReference type="InterPro" id="IPR000034">
    <property type="entry name" value="Laminin_IV"/>
</dbReference>
<evidence type="ECO:0000256" key="2">
    <source>
        <dbReference type="ARBA" id="ARBA00022729"/>
    </source>
</evidence>
<dbReference type="GO" id="GO:0009887">
    <property type="term" value="P:animal organ morphogenesis"/>
    <property type="evidence" value="ECO:0007669"/>
    <property type="project" value="TreeGrafter"/>
</dbReference>
<reference evidence="14" key="1">
    <citation type="submission" date="2013-03" db="EMBL/GenBank/DDBJ databases">
        <authorList>
            <person name="Jeffery W."/>
            <person name="Warren W."/>
            <person name="Wilson R.K."/>
        </authorList>
    </citation>
    <scope>NUCLEOTIDE SEQUENCE</scope>
    <source>
        <strain evidence="14">female</strain>
    </source>
</reference>
<dbReference type="Pfam" id="PF00052">
    <property type="entry name" value="Laminin_B"/>
    <property type="match status" value="1"/>
</dbReference>
<dbReference type="PANTHER" id="PTHR10574:SF270">
    <property type="entry name" value="LAMININ SUBUNIT GAMMA-1"/>
    <property type="match status" value="1"/>
</dbReference>
<dbReference type="PROSITE" id="PS50027">
    <property type="entry name" value="EGF_LAM_2"/>
    <property type="match status" value="2"/>
</dbReference>
<dbReference type="GO" id="GO:0007411">
    <property type="term" value="P:axon guidance"/>
    <property type="evidence" value="ECO:0007669"/>
    <property type="project" value="TreeGrafter"/>
</dbReference>
<evidence type="ECO:0000256" key="1">
    <source>
        <dbReference type="ARBA" id="ARBA00004302"/>
    </source>
</evidence>
<keyword evidence="14" id="KW-1185">Reference proteome</keyword>
<dbReference type="PANTHER" id="PTHR10574">
    <property type="entry name" value="NETRIN/LAMININ-RELATED"/>
    <property type="match status" value="1"/>
</dbReference>
<evidence type="ECO:0000256" key="9">
    <source>
        <dbReference type="SAM" id="Coils"/>
    </source>
</evidence>
<dbReference type="PROSITE" id="PS01248">
    <property type="entry name" value="EGF_LAM_1"/>
    <property type="match status" value="2"/>
</dbReference>
<evidence type="ECO:0000256" key="5">
    <source>
        <dbReference type="ARBA" id="ARBA00023157"/>
    </source>
</evidence>
<feature type="domain" description="Laminin EGF-like" evidence="11">
    <location>
        <begin position="69"/>
        <end position="114"/>
    </location>
</feature>
<name>W5LNP1_ASTMX</name>
<keyword evidence="9" id="KW-0175">Coiled coil</keyword>
<dbReference type="Ensembl" id="ENSAMXT00000021453.2">
    <property type="protein sequence ID" value="ENSAMXP00000021453.2"/>
    <property type="gene ID" value="ENSAMXG00000020835.2"/>
</dbReference>
<dbReference type="Gene3D" id="2.10.25.10">
    <property type="entry name" value="Laminin"/>
    <property type="match status" value="5"/>
</dbReference>
<comment type="caution">
    <text evidence="8">Lacks conserved residue(s) required for the propagation of feature annotation.</text>
</comment>
<reference evidence="13" key="4">
    <citation type="submission" date="2025-09" db="UniProtKB">
        <authorList>
            <consortium name="Ensembl"/>
        </authorList>
    </citation>
    <scope>IDENTIFICATION</scope>
</reference>
<evidence type="ECO:0000259" key="11">
    <source>
        <dbReference type="PROSITE" id="PS50027"/>
    </source>
</evidence>
<dbReference type="PRINTS" id="PR00011">
    <property type="entry name" value="EGFLAMININ"/>
</dbReference>
<dbReference type="OrthoDB" id="430826at2759"/>
<dbReference type="AlphaFoldDB" id="W5LNP1"/>
<feature type="disulfide bond" evidence="8">
    <location>
        <begin position="458"/>
        <end position="467"/>
    </location>
</feature>
<dbReference type="InterPro" id="IPR002049">
    <property type="entry name" value="LE_dom"/>
</dbReference>
<feature type="domain" description="Laminin EGF-like" evidence="11">
    <location>
        <begin position="434"/>
        <end position="485"/>
    </location>
</feature>
<dbReference type="SMART" id="SM00180">
    <property type="entry name" value="EGF_Lam"/>
    <property type="match status" value="6"/>
</dbReference>
<evidence type="ECO:0000313" key="13">
    <source>
        <dbReference type="Ensembl" id="ENSAMXP00000021453.2"/>
    </source>
</evidence>
<evidence type="ECO:0000256" key="3">
    <source>
        <dbReference type="ARBA" id="ARBA00022737"/>
    </source>
</evidence>
<dbReference type="InParanoid" id="W5LNP1"/>
<reference evidence="13" key="3">
    <citation type="submission" date="2025-08" db="UniProtKB">
        <authorList>
            <consortium name="Ensembl"/>
        </authorList>
    </citation>
    <scope>IDENTIFICATION</scope>
</reference>
<organism evidence="13 14">
    <name type="scientific">Astyanax mexicanus</name>
    <name type="common">Blind cave fish</name>
    <name type="synonym">Astyanax fasciatus mexicanus</name>
    <dbReference type="NCBI Taxonomy" id="7994"/>
    <lineage>
        <taxon>Eukaryota</taxon>
        <taxon>Metazoa</taxon>
        <taxon>Chordata</taxon>
        <taxon>Craniata</taxon>
        <taxon>Vertebrata</taxon>
        <taxon>Euteleostomi</taxon>
        <taxon>Actinopterygii</taxon>
        <taxon>Neopterygii</taxon>
        <taxon>Teleostei</taxon>
        <taxon>Ostariophysi</taxon>
        <taxon>Characiformes</taxon>
        <taxon>Characoidei</taxon>
        <taxon>Acestrorhamphidae</taxon>
        <taxon>Acestrorhamphinae</taxon>
        <taxon>Astyanax</taxon>
    </lineage>
</organism>
<feature type="disulfide bond" evidence="8">
    <location>
        <begin position="69"/>
        <end position="81"/>
    </location>
</feature>
<dbReference type="InterPro" id="IPR000742">
    <property type="entry name" value="EGF"/>
</dbReference>
<dbReference type="STRING" id="7994.ENSAMXP00000021453"/>
<accession>W5LNP1</accession>
<dbReference type="Pfam" id="PF00053">
    <property type="entry name" value="EGF_laminin"/>
    <property type="match status" value="6"/>
</dbReference>
<keyword evidence="4" id="KW-0084">Basement membrane</keyword>
<dbReference type="SMART" id="SM00281">
    <property type="entry name" value="LamB"/>
    <property type="match status" value="1"/>
</dbReference>
<dbReference type="InterPro" id="IPR050440">
    <property type="entry name" value="Laminin/Netrin_ECM"/>
</dbReference>
<dbReference type="GeneTree" id="ENSGT00940000160470"/>
<feature type="signal peptide" evidence="10">
    <location>
        <begin position="1"/>
        <end position="18"/>
    </location>
</feature>
<dbReference type="FunFam" id="2.10.25.10:FF:000188">
    <property type="entry name" value="Laminin subunit gamma 2"/>
    <property type="match status" value="1"/>
</dbReference>
<keyword evidence="7 8" id="KW-0424">Laminin EGF-like domain</keyword>
<evidence type="ECO:0000259" key="12">
    <source>
        <dbReference type="PROSITE" id="PS51115"/>
    </source>
</evidence>
<feature type="chain" id="PRO_5017463380" evidence="10">
    <location>
        <begin position="19"/>
        <end position="1097"/>
    </location>
</feature>
<feature type="domain" description="Laminin IV type A" evidence="12">
    <location>
        <begin position="146"/>
        <end position="317"/>
    </location>
</feature>
<dbReference type="PROSITE" id="PS00022">
    <property type="entry name" value="EGF_1"/>
    <property type="match status" value="2"/>
</dbReference>
<dbReference type="PROSITE" id="PS51115">
    <property type="entry name" value="LAMININ_IVA"/>
    <property type="match status" value="1"/>
</dbReference>
<reference evidence="14" key="2">
    <citation type="journal article" date="2014" name="Nat. Commun.">
        <title>The cavefish genome reveals candidate genes for eye loss.</title>
        <authorList>
            <person name="McGaugh S.E."/>
            <person name="Gross J.B."/>
            <person name="Aken B."/>
            <person name="Blin M."/>
            <person name="Borowsky R."/>
            <person name="Chalopin D."/>
            <person name="Hinaux H."/>
            <person name="Jeffery W.R."/>
            <person name="Keene A."/>
            <person name="Ma L."/>
            <person name="Minx P."/>
            <person name="Murphy D."/>
            <person name="O'Quin K.E."/>
            <person name="Retaux S."/>
            <person name="Rohner N."/>
            <person name="Searle S.M."/>
            <person name="Stahl B.A."/>
            <person name="Tabin C."/>
            <person name="Volff J.N."/>
            <person name="Yoshizawa M."/>
            <person name="Warren W.C."/>
        </authorList>
    </citation>
    <scope>NUCLEOTIDE SEQUENCE [LARGE SCALE GENOMIC DNA]</scope>
    <source>
        <strain evidence="14">female</strain>
    </source>
</reference>
<feature type="coiled-coil region" evidence="9">
    <location>
        <begin position="951"/>
        <end position="985"/>
    </location>
</feature>
<dbReference type="HOGENOM" id="CLU_002471_0_0_1"/>
<dbReference type="GO" id="GO:0005604">
    <property type="term" value="C:basement membrane"/>
    <property type="evidence" value="ECO:0007669"/>
    <property type="project" value="UniProtKB-SubCell"/>
</dbReference>
<evidence type="ECO:0000256" key="6">
    <source>
        <dbReference type="ARBA" id="ARBA00023180"/>
    </source>
</evidence>
<feature type="disulfide bond" evidence="8">
    <location>
        <begin position="89"/>
        <end position="98"/>
    </location>
</feature>
<dbReference type="SMART" id="SM00181">
    <property type="entry name" value="EGF"/>
    <property type="match status" value="4"/>
</dbReference>
<dbReference type="GO" id="GO:0009888">
    <property type="term" value="P:tissue development"/>
    <property type="evidence" value="ECO:0007669"/>
    <property type="project" value="TreeGrafter"/>
</dbReference>
<dbReference type="Bgee" id="ENSAMXG00000020835">
    <property type="expression patterns" value="Expressed in zone of skin and 8 other cell types or tissues"/>
</dbReference>
<sequence>FIFSWVYLLCAVCSAASASCVCHGKALYCVRDALGLRCENCQDNTEGRHCENCKEGYHHQRAGERCTPCYCNSIGSVGPGCNSRGQCVCKQGVQGARCDQCANGAPITSQGCEPQRQSTCFCNGHSDDCSLASGYAVYNITSVFNQGTEGWRAITAQGVNPSRVHFRWSPSHHDLEVIARDVLPVYLTAPAQYLGNQVLSYGQPLSFSLRLDRGVRYPSSSDVVLEGSGLKVSASLGDLRTVIPCGKTITYTFRLNEQPGSRWRPQLSQAEFQRLLSDLTAVKIRATFGEDGRGYLDNVTLVSARPGSGSPAGWVQRCRCPAGYEGQFCEQCAAGYRKSNPSRGPQSPCEPCTCRGGSCDPETGDCYPADETNNRQPCPSGYYDNPQQPGTCLRCPVICDCPPGTTGSRCQSCEDGFYGDPQGESGIQRPCRRCQCNGHLDPNAVGNCDRLTGECLKCMNNNTGFYCENCVDGFYHSKPTDACQACNCNPQGSVFSSCSDQGRCNCKEGFEGHKCEKSTCPSCFNPVKSQMEKYALKLKELEALFNRMSSGSGFSTDLTEAALSAAEDMVLSLEKRADTLTEAESLLRSKLSSLGNTQSRQEGTLQSISNTVENIAKQDQQHQTAVSDIQKLITDIRQNLLKARQDTNLIDFPLRDAEVGSNNMNSLVQKATDLAEQHQSEAITIEQTANNALSDANKALALVSGIVDGENKVKEQINNLNNQYKTDVNLVNAMQKQAAGVSSAAQAESKVALDTLKLISDLEKNISTAPEVFLTADLVARLDSLKDSLASNVSGYQELQKDILADQKETEDLLNKAKTAQQIQDKLLARANAAKAEADQAVKIFDSLDSVDEALDKIKGFEGQLNSNKASADEALSKLPLINSTIQQAAANNDKTQAVLADLNNFDEAVDTIEKLNNTLNRIEKMSGSLPPTADFLTTAIALKGGMEALNTQAGLTLNQLTAEKKNAEANRKLAEAVNQEANQAFTRATDTRNAVSDTLKTVNDLLGAIGNPGAVDEKRVSDLERAMKDSRSRVETDLRPRLRELEDTEAQQRDAITRMISDIDTILADIQNLEQIKRNILQLGDTCYNTSPNERP</sequence>
<keyword evidence="6" id="KW-0325">Glycoprotein</keyword>
<evidence type="ECO:0000256" key="7">
    <source>
        <dbReference type="ARBA" id="ARBA00023292"/>
    </source>
</evidence>